<evidence type="ECO:0000313" key="1">
    <source>
        <dbReference type="EMBL" id="GAI16000.1"/>
    </source>
</evidence>
<dbReference type="AlphaFoldDB" id="X1MMV2"/>
<name>X1MMV2_9ZZZZ</name>
<feature type="non-terminal residue" evidence="1">
    <location>
        <position position="42"/>
    </location>
</feature>
<proteinExistence type="predicted"/>
<accession>X1MMV2</accession>
<organism evidence="1">
    <name type="scientific">marine sediment metagenome</name>
    <dbReference type="NCBI Taxonomy" id="412755"/>
    <lineage>
        <taxon>unclassified sequences</taxon>
        <taxon>metagenomes</taxon>
        <taxon>ecological metagenomes</taxon>
    </lineage>
</organism>
<dbReference type="EMBL" id="BARV01009429">
    <property type="protein sequence ID" value="GAI16000.1"/>
    <property type="molecule type" value="Genomic_DNA"/>
</dbReference>
<gene>
    <name evidence="1" type="ORF">S06H3_18599</name>
</gene>
<comment type="caution">
    <text evidence="1">The sequence shown here is derived from an EMBL/GenBank/DDBJ whole genome shotgun (WGS) entry which is preliminary data.</text>
</comment>
<protein>
    <submittedName>
        <fullName evidence="1">Uncharacterized protein</fullName>
    </submittedName>
</protein>
<reference evidence="1" key="1">
    <citation type="journal article" date="2014" name="Front. Microbiol.">
        <title>High frequency of phylogenetically diverse reductive dehalogenase-homologous genes in deep subseafloor sedimentary metagenomes.</title>
        <authorList>
            <person name="Kawai M."/>
            <person name="Futagami T."/>
            <person name="Toyoda A."/>
            <person name="Takaki Y."/>
            <person name="Nishi S."/>
            <person name="Hori S."/>
            <person name="Arai W."/>
            <person name="Tsubouchi T."/>
            <person name="Morono Y."/>
            <person name="Uchiyama I."/>
            <person name="Ito T."/>
            <person name="Fujiyama A."/>
            <person name="Inagaki F."/>
            <person name="Takami H."/>
        </authorList>
    </citation>
    <scope>NUCLEOTIDE SEQUENCE</scope>
    <source>
        <strain evidence="1">Expedition CK06-06</strain>
    </source>
</reference>
<sequence length="42" mass="4675">MKRMIISAALLFSLTNSLYSQETDLKPFRIMVGVTGGVSELR</sequence>